<accession>A0A174CNS2</accession>
<name>A0A174CNS2_9FIRM</name>
<reference evidence="1 3" key="1">
    <citation type="submission" date="2015-09" db="EMBL/GenBank/DDBJ databases">
        <authorList>
            <consortium name="Pathogen Informatics"/>
        </authorList>
    </citation>
    <scope>NUCLEOTIDE SEQUENCE [LARGE SCALE GENOMIC DNA]</scope>
    <source>
        <strain evidence="1 3">2789STDY5834863</strain>
    </source>
</reference>
<reference evidence="2 4" key="2">
    <citation type="submission" date="2019-07" db="EMBL/GenBank/DDBJ databases">
        <authorList>
            <person name="Chang H.-W."/>
            <person name="Raman A."/>
            <person name="Venkatesh S."/>
            <person name="Gehrig J."/>
        </authorList>
    </citation>
    <scope>NUCLEOTIDE SEQUENCE [LARGE SCALE GENOMIC DNA]</scope>
    <source>
        <strain evidence="2">Blautia_wexlerae_LFYP_14</strain>
    </source>
</reference>
<evidence type="ECO:0000313" key="4">
    <source>
        <dbReference type="Proteomes" id="UP000366766"/>
    </source>
</evidence>
<dbReference type="RefSeq" id="WP_008703579.1">
    <property type="nucleotide sequence ID" value="NZ_BTHH01000012.1"/>
</dbReference>
<protein>
    <submittedName>
        <fullName evidence="1">Uncharacterized protein</fullName>
    </submittedName>
</protein>
<evidence type="ECO:0000313" key="3">
    <source>
        <dbReference type="Proteomes" id="UP000095431"/>
    </source>
</evidence>
<organism evidence="1 3">
    <name type="scientific">Blautia wexlerae</name>
    <dbReference type="NCBI Taxonomy" id="418240"/>
    <lineage>
        <taxon>Bacteria</taxon>
        <taxon>Bacillati</taxon>
        <taxon>Bacillota</taxon>
        <taxon>Clostridia</taxon>
        <taxon>Lachnospirales</taxon>
        <taxon>Lachnospiraceae</taxon>
        <taxon>Blautia</taxon>
    </lineage>
</organism>
<proteinExistence type="predicted"/>
<dbReference type="EMBL" id="CABHOF010000039">
    <property type="protein sequence ID" value="VUX65821.1"/>
    <property type="molecule type" value="Genomic_DNA"/>
</dbReference>
<dbReference type="EMBL" id="CYZN01000011">
    <property type="protein sequence ID" value="CUO13306.1"/>
    <property type="molecule type" value="Genomic_DNA"/>
</dbReference>
<gene>
    <name evidence="2" type="ORF">BWLFYP14_02186</name>
    <name evidence="1" type="ORF">ERS852478_01947</name>
</gene>
<dbReference type="Proteomes" id="UP000095431">
    <property type="component" value="Unassembled WGS sequence"/>
</dbReference>
<evidence type="ECO:0000313" key="2">
    <source>
        <dbReference type="EMBL" id="VUX65821.1"/>
    </source>
</evidence>
<dbReference type="AlphaFoldDB" id="A0A174CNS2"/>
<dbReference type="Proteomes" id="UP000366766">
    <property type="component" value="Unassembled WGS sequence"/>
</dbReference>
<evidence type="ECO:0000313" key="1">
    <source>
        <dbReference type="EMBL" id="CUO13306.1"/>
    </source>
</evidence>
<keyword evidence="4" id="KW-1185">Reference proteome</keyword>
<sequence length="57" mass="6667">MIILNKEHREIYSREVTREIPNSETISAINEVQQMKQNPSLGKSYTDIDKMMIDLTI</sequence>